<dbReference type="PANTHER" id="PTHR45436:SF5">
    <property type="entry name" value="SENSOR HISTIDINE KINASE TRCS"/>
    <property type="match status" value="1"/>
</dbReference>
<dbReference type="InterPro" id="IPR003594">
    <property type="entry name" value="HATPase_dom"/>
</dbReference>
<dbReference type="RefSeq" id="WP_184064963.1">
    <property type="nucleotide sequence ID" value="NZ_JACHNZ010000004.1"/>
</dbReference>
<keyword evidence="8 10" id="KW-1133">Transmembrane helix</keyword>
<evidence type="ECO:0000256" key="2">
    <source>
        <dbReference type="ARBA" id="ARBA00004370"/>
    </source>
</evidence>
<dbReference type="Gene3D" id="3.30.565.10">
    <property type="entry name" value="Histidine kinase-like ATPase, C-terminal domain"/>
    <property type="match status" value="1"/>
</dbReference>
<comment type="catalytic activity">
    <reaction evidence="1">
        <text>ATP + protein L-histidine = ADP + protein N-phospho-L-histidine.</text>
        <dbReference type="EC" id="2.7.13.3"/>
    </reaction>
</comment>
<feature type="transmembrane region" description="Helical" evidence="10">
    <location>
        <begin position="165"/>
        <end position="188"/>
    </location>
</feature>
<keyword evidence="4" id="KW-0597">Phosphoprotein</keyword>
<comment type="caution">
    <text evidence="12">The sequence shown here is derived from an EMBL/GenBank/DDBJ whole genome shotgun (WGS) entry which is preliminary data.</text>
</comment>
<proteinExistence type="predicted"/>
<dbReference type="PROSITE" id="PS50109">
    <property type="entry name" value="HIS_KIN"/>
    <property type="match status" value="1"/>
</dbReference>
<evidence type="ECO:0000256" key="5">
    <source>
        <dbReference type="ARBA" id="ARBA00022679"/>
    </source>
</evidence>
<evidence type="ECO:0000256" key="8">
    <source>
        <dbReference type="ARBA" id="ARBA00022989"/>
    </source>
</evidence>
<keyword evidence="9 10" id="KW-0472">Membrane</keyword>
<dbReference type="PRINTS" id="PR00344">
    <property type="entry name" value="BCTRLSENSOR"/>
</dbReference>
<keyword evidence="6 10" id="KW-0812">Transmembrane</keyword>
<evidence type="ECO:0000256" key="10">
    <source>
        <dbReference type="SAM" id="Phobius"/>
    </source>
</evidence>
<evidence type="ECO:0000313" key="12">
    <source>
        <dbReference type="EMBL" id="MBB4631028.1"/>
    </source>
</evidence>
<dbReference type="PANTHER" id="PTHR45436">
    <property type="entry name" value="SENSOR HISTIDINE KINASE YKOH"/>
    <property type="match status" value="1"/>
</dbReference>
<dbReference type="GO" id="GO:0004673">
    <property type="term" value="F:protein histidine kinase activity"/>
    <property type="evidence" value="ECO:0007669"/>
    <property type="project" value="UniProtKB-EC"/>
</dbReference>
<keyword evidence="7 12" id="KW-0418">Kinase</keyword>
<evidence type="ECO:0000256" key="1">
    <source>
        <dbReference type="ARBA" id="ARBA00000085"/>
    </source>
</evidence>
<dbReference type="SMART" id="SM00387">
    <property type="entry name" value="HATPase_c"/>
    <property type="match status" value="1"/>
</dbReference>
<dbReference type="InterPro" id="IPR004358">
    <property type="entry name" value="Sig_transdc_His_kin-like_C"/>
</dbReference>
<dbReference type="InterPro" id="IPR050428">
    <property type="entry name" value="TCS_sensor_his_kinase"/>
</dbReference>
<gene>
    <name evidence="12" type="ORF">GGQ98_000633</name>
</gene>
<keyword evidence="13" id="KW-1185">Reference proteome</keyword>
<keyword evidence="5" id="KW-0808">Transferase</keyword>
<accession>A0A7W7F7W9</accession>
<evidence type="ECO:0000256" key="7">
    <source>
        <dbReference type="ARBA" id="ARBA00022777"/>
    </source>
</evidence>
<dbReference type="SUPFAM" id="SSF55874">
    <property type="entry name" value="ATPase domain of HSP90 chaperone/DNA topoisomerase II/histidine kinase"/>
    <property type="match status" value="1"/>
</dbReference>
<dbReference type="Proteomes" id="UP000566324">
    <property type="component" value="Unassembled WGS sequence"/>
</dbReference>
<dbReference type="EC" id="2.7.13.3" evidence="3"/>
<evidence type="ECO:0000256" key="9">
    <source>
        <dbReference type="ARBA" id="ARBA00023136"/>
    </source>
</evidence>
<evidence type="ECO:0000256" key="6">
    <source>
        <dbReference type="ARBA" id="ARBA00022692"/>
    </source>
</evidence>
<evidence type="ECO:0000256" key="3">
    <source>
        <dbReference type="ARBA" id="ARBA00012438"/>
    </source>
</evidence>
<sequence>MPLRSLRLRLLASAGAAIFLALGVAGLGLDLLFERHIERREALSMEDKAHELLAALRFDAGGKPLVDPPPSDNRFLQPASGLYWQVSAADGQAHSPSLWDQSLAFVPGAPDDHWRARRVPGPFAQGLLVIERMVEPDRSGRAVLVQMATDDSALSDTQREFGREMIGSLALLWLVLTAAAYGQVVLGLQPLGRIRVELDRMRRNPGARLSTDHPAEIDPLANAINSLADARAGDVDRARRRAADLAHGLKTPLAALAAQSRRAREAGADAAADGLDRAIAAAGAALEAELARSRSAVAREAQASSHANVLAAAEAVAAVIERTEAGERIVFEIDVPDNMELPFAASDLAEILGALMENAARFARRRVSVSGAVASGEVCVTVADDGPGIADTRAATALVRGGRLDEAGPGHGFGLAIVSDLVGATDGTLTLGTGPLGGLEVRLAWPVAAAS</sequence>
<evidence type="ECO:0000256" key="4">
    <source>
        <dbReference type="ARBA" id="ARBA00022553"/>
    </source>
</evidence>
<dbReference type="InterPro" id="IPR036890">
    <property type="entry name" value="HATPase_C_sf"/>
</dbReference>
<feature type="domain" description="Histidine kinase" evidence="11">
    <location>
        <begin position="244"/>
        <end position="449"/>
    </location>
</feature>
<evidence type="ECO:0000259" key="11">
    <source>
        <dbReference type="PROSITE" id="PS50109"/>
    </source>
</evidence>
<reference evidence="12 13" key="1">
    <citation type="submission" date="2020-08" db="EMBL/GenBank/DDBJ databases">
        <title>Genomic Encyclopedia of Type Strains, Phase IV (KMG-IV): sequencing the most valuable type-strain genomes for metagenomic binning, comparative biology and taxonomic classification.</title>
        <authorList>
            <person name="Goeker M."/>
        </authorList>
    </citation>
    <scope>NUCLEOTIDE SEQUENCE [LARGE SCALE GENOMIC DNA]</scope>
    <source>
        <strain evidence="12 13">DSM 17328</strain>
    </source>
</reference>
<evidence type="ECO:0000313" key="13">
    <source>
        <dbReference type="Proteomes" id="UP000566324"/>
    </source>
</evidence>
<protein>
    <recommendedName>
        <fullName evidence="3">histidine kinase</fullName>
        <ecNumber evidence="3">2.7.13.3</ecNumber>
    </recommendedName>
</protein>
<dbReference type="EMBL" id="JACHNZ010000004">
    <property type="protein sequence ID" value="MBB4631028.1"/>
    <property type="molecule type" value="Genomic_DNA"/>
</dbReference>
<name>A0A7W7F7W9_9SPHN</name>
<organism evidence="12 13">
    <name type="scientific">Sphingosinicella soli</name>
    <dbReference type="NCBI Taxonomy" id="333708"/>
    <lineage>
        <taxon>Bacteria</taxon>
        <taxon>Pseudomonadati</taxon>
        <taxon>Pseudomonadota</taxon>
        <taxon>Alphaproteobacteria</taxon>
        <taxon>Sphingomonadales</taxon>
        <taxon>Sphingosinicellaceae</taxon>
        <taxon>Sphingosinicella</taxon>
    </lineage>
</organism>
<comment type="subcellular location">
    <subcellularLocation>
        <location evidence="2">Membrane</location>
    </subcellularLocation>
</comment>
<dbReference type="GO" id="GO:0005886">
    <property type="term" value="C:plasma membrane"/>
    <property type="evidence" value="ECO:0007669"/>
    <property type="project" value="TreeGrafter"/>
</dbReference>
<dbReference type="InterPro" id="IPR005467">
    <property type="entry name" value="His_kinase_dom"/>
</dbReference>
<dbReference type="AlphaFoldDB" id="A0A7W7F7W9"/>
<dbReference type="Pfam" id="PF02518">
    <property type="entry name" value="HATPase_c"/>
    <property type="match status" value="1"/>
</dbReference>
<dbReference type="GO" id="GO:0000160">
    <property type="term" value="P:phosphorelay signal transduction system"/>
    <property type="evidence" value="ECO:0007669"/>
    <property type="project" value="TreeGrafter"/>
</dbReference>